<dbReference type="Pfam" id="PF07859">
    <property type="entry name" value="Abhydrolase_3"/>
    <property type="match status" value="1"/>
</dbReference>
<protein>
    <submittedName>
        <fullName evidence="3">Acetyl esterase</fullName>
    </submittedName>
</protein>
<keyword evidence="1" id="KW-0378">Hydrolase</keyword>
<evidence type="ECO:0000259" key="2">
    <source>
        <dbReference type="Pfam" id="PF07859"/>
    </source>
</evidence>
<dbReference type="RefSeq" id="WP_132188533.1">
    <property type="nucleotide sequence ID" value="NZ_SLWM01000004.1"/>
</dbReference>
<evidence type="ECO:0000313" key="3">
    <source>
        <dbReference type="EMBL" id="TCO25687.1"/>
    </source>
</evidence>
<evidence type="ECO:0000313" key="4">
    <source>
        <dbReference type="Proteomes" id="UP000295818"/>
    </source>
</evidence>
<dbReference type="PANTHER" id="PTHR48081:SF8">
    <property type="entry name" value="ALPHA_BETA HYDROLASE FOLD-3 DOMAIN-CONTAINING PROTEIN-RELATED"/>
    <property type="match status" value="1"/>
</dbReference>
<keyword evidence="4" id="KW-1185">Reference proteome</keyword>
<dbReference type="InterPro" id="IPR013094">
    <property type="entry name" value="AB_hydrolase_3"/>
</dbReference>
<dbReference type="PANTHER" id="PTHR48081">
    <property type="entry name" value="AB HYDROLASE SUPERFAMILY PROTEIN C4A8.06C"/>
    <property type="match status" value="1"/>
</dbReference>
<proteinExistence type="predicted"/>
<dbReference type="Proteomes" id="UP000295818">
    <property type="component" value="Unassembled WGS sequence"/>
</dbReference>
<dbReference type="InterPro" id="IPR029058">
    <property type="entry name" value="AB_hydrolase_fold"/>
</dbReference>
<dbReference type="SUPFAM" id="SSF53474">
    <property type="entry name" value="alpha/beta-Hydrolases"/>
    <property type="match status" value="1"/>
</dbReference>
<dbReference type="Gene3D" id="3.40.50.1820">
    <property type="entry name" value="alpha/beta hydrolase"/>
    <property type="match status" value="1"/>
</dbReference>
<evidence type="ECO:0000256" key="1">
    <source>
        <dbReference type="ARBA" id="ARBA00022801"/>
    </source>
</evidence>
<feature type="domain" description="Alpha/beta hydrolase fold-3" evidence="2">
    <location>
        <begin position="99"/>
        <end position="305"/>
    </location>
</feature>
<dbReference type="InterPro" id="IPR050300">
    <property type="entry name" value="GDXG_lipolytic_enzyme"/>
</dbReference>
<gene>
    <name evidence="3" type="ORF">EV644_104191</name>
</gene>
<sequence length="331" mass="35481">MHATTTATTKQQPPLGIRLLHALSKEPDWLTMSAEALAAFRDAENRKRASGLARVITGFPDRGATISWQQVTLPDRVLRVRVYRPSSGRGGPDAGLPLVLHVHGGGFVGTAVQCDWVNSHLAARLPAVVVSVEHRLVSPEIPLSEAVDDGWDVLRHVVHDAAQWGVDPARVVVVGESAGSMVTALAAIRARESDLQLRAQVLVNPCVDLTSTAFDYHSMADHADTPTLTVNQMELFRRLAVPVGTDPRAVSPLYADDLSGLAPALVVVPTLDPVADHGRAYADRLREAGTPVQVSEHPGAGHAFLSMPGVVPQARAARTRITEFLRDRLAG</sequence>
<reference evidence="3 4" key="1">
    <citation type="journal article" date="2015" name="Stand. Genomic Sci.">
        <title>Genomic Encyclopedia of Bacterial and Archaeal Type Strains, Phase III: the genomes of soil and plant-associated and newly described type strains.</title>
        <authorList>
            <person name="Whitman W.B."/>
            <person name="Woyke T."/>
            <person name="Klenk H.P."/>
            <person name="Zhou Y."/>
            <person name="Lilburn T.G."/>
            <person name="Beck B.J."/>
            <person name="De Vos P."/>
            <person name="Vandamme P."/>
            <person name="Eisen J.A."/>
            <person name="Garrity G."/>
            <person name="Hugenholtz P."/>
            <person name="Kyrpides N.C."/>
        </authorList>
    </citation>
    <scope>NUCLEOTIDE SEQUENCE [LARGE SCALE GENOMIC DNA]</scope>
    <source>
        <strain evidence="3 4">VKM Ac-2538</strain>
    </source>
</reference>
<dbReference type="EMBL" id="SLWM01000004">
    <property type="protein sequence ID" value="TCO25687.1"/>
    <property type="molecule type" value="Genomic_DNA"/>
</dbReference>
<name>A0ABY2BMN0_9ACTN</name>
<organism evidence="3 4">
    <name type="scientific">Kribbella orskensis</name>
    <dbReference type="NCBI Taxonomy" id="2512216"/>
    <lineage>
        <taxon>Bacteria</taxon>
        <taxon>Bacillati</taxon>
        <taxon>Actinomycetota</taxon>
        <taxon>Actinomycetes</taxon>
        <taxon>Propionibacteriales</taxon>
        <taxon>Kribbellaceae</taxon>
        <taxon>Kribbella</taxon>
    </lineage>
</organism>
<comment type="caution">
    <text evidence="3">The sequence shown here is derived from an EMBL/GenBank/DDBJ whole genome shotgun (WGS) entry which is preliminary data.</text>
</comment>
<accession>A0ABY2BMN0</accession>